<accession>A0ABS8NES2</accession>
<dbReference type="Proteomes" id="UP001430306">
    <property type="component" value="Unassembled WGS sequence"/>
</dbReference>
<protein>
    <submittedName>
        <fullName evidence="2">DUF1579 domain-containing protein</fullName>
    </submittedName>
</protein>
<feature type="chain" id="PRO_5045719259" evidence="1">
    <location>
        <begin position="20"/>
        <end position="190"/>
    </location>
</feature>
<comment type="caution">
    <text evidence="2">The sequence shown here is derived from an EMBL/GenBank/DDBJ whole genome shotgun (WGS) entry which is preliminary data.</text>
</comment>
<evidence type="ECO:0000313" key="3">
    <source>
        <dbReference type="Proteomes" id="UP001430306"/>
    </source>
</evidence>
<sequence>MIRKFFFATALLACGVYSAGTTVSANDEPKGNGKSTPAELRALRAMVGEWDVSVEVWPKGKDKPSIQFAGTETNRPFGQHWIASDLVTTYQDREVRVHSIIGYDLDQKSLVGTIVDHGPYAATMKGELDADTKTIHWTTHAKTPDGKPMLQKTSVTQMTGKQRVLTMMVPGKTEGEMTEVMKIEYTKKAE</sequence>
<proteinExistence type="predicted"/>
<dbReference type="Pfam" id="PF07617">
    <property type="entry name" value="DUF1579"/>
    <property type="match status" value="1"/>
</dbReference>
<dbReference type="EMBL" id="JAJKFW010000006">
    <property type="protein sequence ID" value="MCC9641338.1"/>
    <property type="molecule type" value="Genomic_DNA"/>
</dbReference>
<keyword evidence="3" id="KW-1185">Reference proteome</keyword>
<dbReference type="RefSeq" id="WP_230271399.1">
    <property type="nucleotide sequence ID" value="NZ_JAJKFW010000006.1"/>
</dbReference>
<feature type="signal peptide" evidence="1">
    <location>
        <begin position="1"/>
        <end position="19"/>
    </location>
</feature>
<evidence type="ECO:0000313" key="2">
    <source>
        <dbReference type="EMBL" id="MCC9641338.1"/>
    </source>
</evidence>
<reference evidence="2" key="1">
    <citation type="submission" date="2021-11" db="EMBL/GenBank/DDBJ databases">
        <title>Genome sequence.</title>
        <authorList>
            <person name="Sun Q."/>
        </authorList>
    </citation>
    <scope>NUCLEOTIDE SEQUENCE</scope>
    <source>
        <strain evidence="2">JC740</strain>
    </source>
</reference>
<gene>
    <name evidence="2" type="ORF">LOC71_03560</name>
</gene>
<evidence type="ECO:0000256" key="1">
    <source>
        <dbReference type="SAM" id="SignalP"/>
    </source>
</evidence>
<keyword evidence="1" id="KW-0732">Signal</keyword>
<dbReference type="InterPro" id="IPR011473">
    <property type="entry name" value="DUF1579"/>
</dbReference>
<name>A0ABS8NES2_9BACT</name>
<organism evidence="2 3">
    <name type="scientific">Rhodopirellula halodulae</name>
    <dbReference type="NCBI Taxonomy" id="2894198"/>
    <lineage>
        <taxon>Bacteria</taxon>
        <taxon>Pseudomonadati</taxon>
        <taxon>Planctomycetota</taxon>
        <taxon>Planctomycetia</taxon>
        <taxon>Pirellulales</taxon>
        <taxon>Pirellulaceae</taxon>
        <taxon>Rhodopirellula</taxon>
    </lineage>
</organism>